<proteinExistence type="predicted"/>
<dbReference type="Proteomes" id="UP001454036">
    <property type="component" value="Unassembled WGS sequence"/>
</dbReference>
<keyword evidence="2" id="KW-1185">Reference proteome</keyword>
<dbReference type="PANTHER" id="PTHR33116">
    <property type="entry name" value="REVERSE TRANSCRIPTASE ZINC-BINDING DOMAIN-CONTAINING PROTEIN-RELATED-RELATED"/>
    <property type="match status" value="1"/>
</dbReference>
<evidence type="ECO:0000313" key="2">
    <source>
        <dbReference type="Proteomes" id="UP001454036"/>
    </source>
</evidence>
<dbReference type="PANTHER" id="PTHR33116:SF78">
    <property type="entry name" value="OS12G0587133 PROTEIN"/>
    <property type="match status" value="1"/>
</dbReference>
<comment type="caution">
    <text evidence="1">The sequence shown here is derived from an EMBL/GenBank/DDBJ whole genome shotgun (WGS) entry which is preliminary data.</text>
</comment>
<name>A0AAV3QPG5_LITER</name>
<protein>
    <recommendedName>
        <fullName evidence="3">Reverse transcriptase</fullName>
    </recommendedName>
</protein>
<evidence type="ECO:0000313" key="1">
    <source>
        <dbReference type="EMBL" id="GAA0165578.1"/>
    </source>
</evidence>
<dbReference type="EMBL" id="BAABME010022344">
    <property type="protein sequence ID" value="GAA0165578.1"/>
    <property type="molecule type" value="Genomic_DNA"/>
</dbReference>
<evidence type="ECO:0008006" key="3">
    <source>
        <dbReference type="Google" id="ProtNLM"/>
    </source>
</evidence>
<reference evidence="1 2" key="1">
    <citation type="submission" date="2024-01" db="EMBL/GenBank/DDBJ databases">
        <title>The complete chloroplast genome sequence of Lithospermum erythrorhizon: insights into the phylogenetic relationship among Boraginaceae species and the maternal lineages of purple gromwells.</title>
        <authorList>
            <person name="Okada T."/>
            <person name="Watanabe K."/>
        </authorList>
    </citation>
    <scope>NUCLEOTIDE SEQUENCE [LARGE SCALE GENOMIC DNA]</scope>
</reference>
<accession>A0AAV3QPG5</accession>
<organism evidence="1 2">
    <name type="scientific">Lithospermum erythrorhizon</name>
    <name type="common">Purple gromwell</name>
    <name type="synonym">Lithospermum officinale var. erythrorhizon</name>
    <dbReference type="NCBI Taxonomy" id="34254"/>
    <lineage>
        <taxon>Eukaryota</taxon>
        <taxon>Viridiplantae</taxon>
        <taxon>Streptophyta</taxon>
        <taxon>Embryophyta</taxon>
        <taxon>Tracheophyta</taxon>
        <taxon>Spermatophyta</taxon>
        <taxon>Magnoliopsida</taxon>
        <taxon>eudicotyledons</taxon>
        <taxon>Gunneridae</taxon>
        <taxon>Pentapetalae</taxon>
        <taxon>asterids</taxon>
        <taxon>lamiids</taxon>
        <taxon>Boraginales</taxon>
        <taxon>Boraginaceae</taxon>
        <taxon>Boraginoideae</taxon>
        <taxon>Lithospermeae</taxon>
        <taxon>Lithospermum</taxon>
    </lineage>
</organism>
<sequence length="154" mass="17223">MECFTALLMGRAEGGGFIFHPRCQEIDLVNVSFVNDLFIMCGASDASLRVVKDTLELFGHILGLRPNLSKSTCYFVGVEVVEEVRLGEILGMSFFSLPVRYLGIPPTTKQLRASDCRVLVDKVRLKIESWGNKQLSFAGRLVLINSVLFRVCNY</sequence>
<gene>
    <name evidence="1" type="ORF">LIER_40011</name>
</gene>
<dbReference type="AlphaFoldDB" id="A0AAV3QPG5"/>